<organism evidence="1 2">
    <name type="scientific">Macroventuria anomochaeta</name>
    <dbReference type="NCBI Taxonomy" id="301207"/>
    <lineage>
        <taxon>Eukaryota</taxon>
        <taxon>Fungi</taxon>
        <taxon>Dikarya</taxon>
        <taxon>Ascomycota</taxon>
        <taxon>Pezizomycotina</taxon>
        <taxon>Dothideomycetes</taxon>
        <taxon>Pleosporomycetidae</taxon>
        <taxon>Pleosporales</taxon>
        <taxon>Pleosporineae</taxon>
        <taxon>Didymellaceae</taxon>
        <taxon>Macroventuria</taxon>
    </lineage>
</organism>
<evidence type="ECO:0000313" key="1">
    <source>
        <dbReference type="EMBL" id="KAF2624890.1"/>
    </source>
</evidence>
<proteinExistence type="predicted"/>
<name>A0ACB6RSD0_9PLEO</name>
<protein>
    <submittedName>
        <fullName evidence="1">Uncharacterized protein</fullName>
    </submittedName>
</protein>
<sequence length="153" mass="16927">MVQSKLCLQSMSPAISLQNGQHERQDGVRSMAYISSRPSTHQHPLTAACMPIPSGLMIGFIKSWFYELLGQLTYHIPSSAALCLPFRASVLSPTYHETHSYENLPSVEEDAGHHQHHQPQGLSRNEVGVFSTPLPSVCNLNRRSSCMELQKGG</sequence>
<dbReference type="EMBL" id="MU006728">
    <property type="protein sequence ID" value="KAF2624890.1"/>
    <property type="molecule type" value="Genomic_DNA"/>
</dbReference>
<evidence type="ECO:0000313" key="2">
    <source>
        <dbReference type="Proteomes" id="UP000799754"/>
    </source>
</evidence>
<dbReference type="Proteomes" id="UP000799754">
    <property type="component" value="Unassembled WGS sequence"/>
</dbReference>
<accession>A0ACB6RSD0</accession>
<keyword evidence="2" id="KW-1185">Reference proteome</keyword>
<comment type="caution">
    <text evidence="1">The sequence shown here is derived from an EMBL/GenBank/DDBJ whole genome shotgun (WGS) entry which is preliminary data.</text>
</comment>
<gene>
    <name evidence="1" type="ORF">BU25DRAFT_128205</name>
</gene>
<reference evidence="1" key="1">
    <citation type="journal article" date="2020" name="Stud. Mycol.">
        <title>101 Dothideomycetes genomes: a test case for predicting lifestyles and emergence of pathogens.</title>
        <authorList>
            <person name="Haridas S."/>
            <person name="Albert R."/>
            <person name="Binder M."/>
            <person name="Bloem J."/>
            <person name="Labutti K."/>
            <person name="Salamov A."/>
            <person name="Andreopoulos B."/>
            <person name="Baker S."/>
            <person name="Barry K."/>
            <person name="Bills G."/>
            <person name="Bluhm B."/>
            <person name="Cannon C."/>
            <person name="Castanera R."/>
            <person name="Culley D."/>
            <person name="Daum C."/>
            <person name="Ezra D."/>
            <person name="Gonzalez J."/>
            <person name="Henrissat B."/>
            <person name="Kuo A."/>
            <person name="Liang C."/>
            <person name="Lipzen A."/>
            <person name="Lutzoni F."/>
            <person name="Magnuson J."/>
            <person name="Mondo S."/>
            <person name="Nolan M."/>
            <person name="Ohm R."/>
            <person name="Pangilinan J."/>
            <person name="Park H.-J."/>
            <person name="Ramirez L."/>
            <person name="Alfaro M."/>
            <person name="Sun H."/>
            <person name="Tritt A."/>
            <person name="Yoshinaga Y."/>
            <person name="Zwiers L.-H."/>
            <person name="Turgeon B."/>
            <person name="Goodwin S."/>
            <person name="Spatafora J."/>
            <person name="Crous P."/>
            <person name="Grigoriev I."/>
        </authorList>
    </citation>
    <scope>NUCLEOTIDE SEQUENCE</scope>
    <source>
        <strain evidence="1">CBS 525.71</strain>
    </source>
</reference>